<dbReference type="GO" id="GO:0005524">
    <property type="term" value="F:ATP binding"/>
    <property type="evidence" value="ECO:0007669"/>
    <property type="project" value="UniProtKB-KW"/>
</dbReference>
<dbReference type="Proteomes" id="UP000653454">
    <property type="component" value="Unassembled WGS sequence"/>
</dbReference>
<dbReference type="AlphaFoldDB" id="A0A8S4E0H3"/>
<protein>
    <submittedName>
        <fullName evidence="3">(diamondback moth) hypothetical protein</fullName>
    </submittedName>
</protein>
<keyword evidence="4" id="KW-1185">Reference proteome</keyword>
<organism evidence="3 4">
    <name type="scientific">Plutella xylostella</name>
    <name type="common">Diamondback moth</name>
    <name type="synonym">Plutella maculipennis</name>
    <dbReference type="NCBI Taxonomy" id="51655"/>
    <lineage>
        <taxon>Eukaryota</taxon>
        <taxon>Metazoa</taxon>
        <taxon>Ecdysozoa</taxon>
        <taxon>Arthropoda</taxon>
        <taxon>Hexapoda</taxon>
        <taxon>Insecta</taxon>
        <taxon>Pterygota</taxon>
        <taxon>Neoptera</taxon>
        <taxon>Endopterygota</taxon>
        <taxon>Lepidoptera</taxon>
        <taxon>Glossata</taxon>
        <taxon>Ditrysia</taxon>
        <taxon>Yponomeutoidea</taxon>
        <taxon>Plutellidae</taxon>
        <taxon>Plutella</taxon>
    </lineage>
</organism>
<accession>A0A8S4E0H3</accession>
<keyword evidence="1" id="KW-0547">Nucleotide-binding</keyword>
<comment type="caution">
    <text evidence="3">The sequence shown here is derived from an EMBL/GenBank/DDBJ whole genome shotgun (WGS) entry which is preliminary data.</text>
</comment>
<name>A0A8S4E0H3_PLUXY</name>
<keyword evidence="2" id="KW-0067">ATP-binding</keyword>
<dbReference type="InterPro" id="IPR027417">
    <property type="entry name" value="P-loop_NTPase"/>
</dbReference>
<dbReference type="EMBL" id="CAJHNJ030000010">
    <property type="protein sequence ID" value="CAG9108060.1"/>
    <property type="molecule type" value="Genomic_DNA"/>
</dbReference>
<dbReference type="PANTHER" id="PTHR24223">
    <property type="entry name" value="ATP-BINDING CASSETTE SUB-FAMILY C"/>
    <property type="match status" value="1"/>
</dbReference>
<dbReference type="PANTHER" id="PTHR24223:SF415">
    <property type="entry name" value="FI20190P1"/>
    <property type="match status" value="1"/>
</dbReference>
<proteinExistence type="predicted"/>
<gene>
    <name evidence="3" type="ORF">PLXY2_LOCUS3796</name>
</gene>
<dbReference type="InterPro" id="IPR050173">
    <property type="entry name" value="ABC_transporter_C-like"/>
</dbReference>
<sequence>MRFPPVDIRHKDDPLSAVDAPVGRHLFEACLVGYLRRHTRVLVTHQLQFLKDVDKVRVVGGSLRWTWNDPLSAVDAHVGRHLFEACLVGYLRRRTRVLVTHQLQFLKDVDQVRVVGGSLRWTWSEDFTQVANRR</sequence>
<evidence type="ECO:0000256" key="1">
    <source>
        <dbReference type="ARBA" id="ARBA00022741"/>
    </source>
</evidence>
<evidence type="ECO:0000313" key="3">
    <source>
        <dbReference type="EMBL" id="CAG9108060.1"/>
    </source>
</evidence>
<evidence type="ECO:0000313" key="4">
    <source>
        <dbReference type="Proteomes" id="UP000653454"/>
    </source>
</evidence>
<dbReference type="GO" id="GO:0016020">
    <property type="term" value="C:membrane"/>
    <property type="evidence" value="ECO:0007669"/>
    <property type="project" value="TreeGrafter"/>
</dbReference>
<dbReference type="Gene3D" id="3.40.50.300">
    <property type="entry name" value="P-loop containing nucleotide triphosphate hydrolases"/>
    <property type="match status" value="2"/>
</dbReference>
<dbReference type="GO" id="GO:0042626">
    <property type="term" value="F:ATPase-coupled transmembrane transporter activity"/>
    <property type="evidence" value="ECO:0007669"/>
    <property type="project" value="TreeGrafter"/>
</dbReference>
<evidence type="ECO:0000256" key="2">
    <source>
        <dbReference type="ARBA" id="ARBA00022840"/>
    </source>
</evidence>
<reference evidence="3" key="1">
    <citation type="submission" date="2020-11" db="EMBL/GenBank/DDBJ databases">
        <authorList>
            <person name="Whiteford S."/>
        </authorList>
    </citation>
    <scope>NUCLEOTIDE SEQUENCE</scope>
</reference>